<evidence type="ECO:0000256" key="8">
    <source>
        <dbReference type="HAMAP-Rule" id="MF_00120"/>
    </source>
</evidence>
<dbReference type="InterPro" id="IPR023631">
    <property type="entry name" value="Amidase_dom"/>
</dbReference>
<protein>
    <recommendedName>
        <fullName evidence="8">Glutamyl-tRNA(Gln) amidotransferase subunit A</fullName>
        <shortName evidence="8">Glu-ADT subunit A</shortName>
        <ecNumber evidence="8">6.3.5.7</ecNumber>
    </recommendedName>
</protein>
<feature type="active site" description="Charge relay system" evidence="8">
    <location>
        <position position="80"/>
    </location>
</feature>
<evidence type="ECO:0000256" key="2">
    <source>
        <dbReference type="ARBA" id="ARBA00022598"/>
    </source>
</evidence>
<comment type="subunit">
    <text evidence="8">Heterotrimer of A, B and C subunits.</text>
</comment>
<dbReference type="GO" id="GO:0030956">
    <property type="term" value="C:glutamyl-tRNA(Gln) amidotransferase complex"/>
    <property type="evidence" value="ECO:0007669"/>
    <property type="project" value="InterPro"/>
</dbReference>
<keyword evidence="2 8" id="KW-0436">Ligase</keyword>
<dbReference type="Gene3D" id="3.90.1300.10">
    <property type="entry name" value="Amidase signature (AS) domain"/>
    <property type="match status" value="1"/>
</dbReference>
<evidence type="ECO:0000256" key="1">
    <source>
        <dbReference type="ARBA" id="ARBA00008069"/>
    </source>
</evidence>
<dbReference type="Proteomes" id="UP000533476">
    <property type="component" value="Unassembled WGS sequence"/>
</dbReference>
<keyword evidence="4 8" id="KW-0067">ATP-binding</keyword>
<dbReference type="AlphaFoldDB" id="A0A7Y0L3F6"/>
<dbReference type="HAMAP" id="MF_00120">
    <property type="entry name" value="GatA"/>
    <property type="match status" value="1"/>
</dbReference>
<dbReference type="InterPro" id="IPR000120">
    <property type="entry name" value="Amidase"/>
</dbReference>
<feature type="active site" description="Charge relay system" evidence="8">
    <location>
        <position position="155"/>
    </location>
</feature>
<accession>A0A7Y0L3F6</accession>
<dbReference type="PANTHER" id="PTHR11895">
    <property type="entry name" value="TRANSAMIDASE"/>
    <property type="match status" value="1"/>
</dbReference>
<dbReference type="SUPFAM" id="SSF75304">
    <property type="entry name" value="Amidase signature (AS) enzymes"/>
    <property type="match status" value="1"/>
</dbReference>
<dbReference type="GO" id="GO:0016740">
    <property type="term" value="F:transferase activity"/>
    <property type="evidence" value="ECO:0007669"/>
    <property type="project" value="UniProtKB-KW"/>
</dbReference>
<dbReference type="InterPro" id="IPR004412">
    <property type="entry name" value="GatA"/>
</dbReference>
<dbReference type="GO" id="GO:0005524">
    <property type="term" value="F:ATP binding"/>
    <property type="evidence" value="ECO:0007669"/>
    <property type="project" value="UniProtKB-KW"/>
</dbReference>
<evidence type="ECO:0000313" key="10">
    <source>
        <dbReference type="EMBL" id="NMP22581.1"/>
    </source>
</evidence>
<feature type="active site" description="Acyl-ester intermediate" evidence="8">
    <location>
        <position position="179"/>
    </location>
</feature>
<reference evidence="10 11" key="1">
    <citation type="submission" date="2020-04" db="EMBL/GenBank/DDBJ databases">
        <authorList>
            <person name="Zhang R."/>
            <person name="Schippers A."/>
        </authorList>
    </citation>
    <scope>NUCLEOTIDE SEQUENCE [LARGE SCALE GENOMIC DNA]</scope>
    <source>
        <strain evidence="10 11">DSM 109850</strain>
    </source>
</reference>
<dbReference type="RefSeq" id="WP_169099034.1">
    <property type="nucleotide sequence ID" value="NZ_JABBVZ010000026.1"/>
</dbReference>
<dbReference type="Pfam" id="PF01425">
    <property type="entry name" value="Amidase"/>
    <property type="match status" value="1"/>
</dbReference>
<dbReference type="GO" id="GO:0050567">
    <property type="term" value="F:glutaminyl-tRNA synthase (glutamine-hydrolyzing) activity"/>
    <property type="evidence" value="ECO:0007669"/>
    <property type="project" value="UniProtKB-UniRule"/>
</dbReference>
<dbReference type="PROSITE" id="PS00571">
    <property type="entry name" value="AMIDASES"/>
    <property type="match status" value="1"/>
</dbReference>
<keyword evidence="11" id="KW-1185">Reference proteome</keyword>
<evidence type="ECO:0000256" key="3">
    <source>
        <dbReference type="ARBA" id="ARBA00022741"/>
    </source>
</evidence>
<organism evidence="10 11">
    <name type="scientific">Sulfobacillus harzensis</name>
    <dbReference type="NCBI Taxonomy" id="2729629"/>
    <lineage>
        <taxon>Bacteria</taxon>
        <taxon>Bacillati</taxon>
        <taxon>Bacillota</taxon>
        <taxon>Clostridia</taxon>
        <taxon>Eubacteriales</taxon>
        <taxon>Clostridiales Family XVII. Incertae Sedis</taxon>
        <taxon>Sulfobacillus</taxon>
    </lineage>
</organism>
<sequence>MAELWTLSAAQLHDLFAAGEVTAEAIVEAHLERIQAVDGSVRAFLYVDADGARETARAQDRWTPKERQEHPLSGVPVALKDNIVTRTMPTTAGSKILGRFISPYDATVVDKLHAAGAIVIGKTNLDEFAMGSSTEHSAFGSTFNPWDLTRVPGGSSGGSAAAVAARMVPVALGSDTGGSIRQPASYTGVVGFKPTYGRVSRYGLIAFASSLDQIGPMTRSVGDARRVFEAIQGYDRQDSTSLQSGAWAPEGTSGPWRIGIPKEYFGEGLDPVVRQLVEAHLEGLAQQGHQLVEISLPHSVYAIAAYYLIAPAEASSNLSRYDGVRYGMRASGHDLLSMYETTRDEGFGDEVKRRVLLGTHALSAGYYDQYYLTAQKVRTRIREDFERAFSIVDYIVTPTTPDRAFRLGEKSDDLIRMYLGDIYTVTANLAGIPGISIPLGLGEGLPVGVQWLAPTLADEALLGAVRAVESICQPMPWPEEVQQ</sequence>
<comment type="catalytic activity">
    <reaction evidence="7 8">
        <text>L-glutamyl-tRNA(Gln) + L-glutamine + ATP + H2O = L-glutaminyl-tRNA(Gln) + L-glutamate + ADP + phosphate + H(+)</text>
        <dbReference type="Rhea" id="RHEA:17521"/>
        <dbReference type="Rhea" id="RHEA-COMP:9681"/>
        <dbReference type="Rhea" id="RHEA-COMP:9684"/>
        <dbReference type="ChEBI" id="CHEBI:15377"/>
        <dbReference type="ChEBI" id="CHEBI:15378"/>
        <dbReference type="ChEBI" id="CHEBI:29985"/>
        <dbReference type="ChEBI" id="CHEBI:30616"/>
        <dbReference type="ChEBI" id="CHEBI:43474"/>
        <dbReference type="ChEBI" id="CHEBI:58359"/>
        <dbReference type="ChEBI" id="CHEBI:78520"/>
        <dbReference type="ChEBI" id="CHEBI:78521"/>
        <dbReference type="ChEBI" id="CHEBI:456216"/>
        <dbReference type="EC" id="6.3.5.7"/>
    </reaction>
</comment>
<evidence type="ECO:0000259" key="9">
    <source>
        <dbReference type="Pfam" id="PF01425"/>
    </source>
</evidence>
<comment type="similarity">
    <text evidence="1 8">Belongs to the amidase family. GatA subfamily.</text>
</comment>
<evidence type="ECO:0000313" key="11">
    <source>
        <dbReference type="Proteomes" id="UP000533476"/>
    </source>
</evidence>
<evidence type="ECO:0000256" key="6">
    <source>
        <dbReference type="ARBA" id="ARBA00025295"/>
    </source>
</evidence>
<name>A0A7Y0L3F6_9FIRM</name>
<gene>
    <name evidence="8 10" type="primary">gatA</name>
    <name evidence="10" type="ORF">HIJ39_09485</name>
</gene>
<dbReference type="EC" id="6.3.5.7" evidence="8"/>
<evidence type="ECO:0000256" key="7">
    <source>
        <dbReference type="ARBA" id="ARBA00047407"/>
    </source>
</evidence>
<proteinExistence type="inferred from homology"/>
<dbReference type="InterPro" id="IPR020556">
    <property type="entry name" value="Amidase_CS"/>
</dbReference>
<keyword evidence="10" id="KW-0808">Transferase</keyword>
<feature type="domain" description="Amidase" evidence="9">
    <location>
        <begin position="26"/>
        <end position="462"/>
    </location>
</feature>
<dbReference type="EMBL" id="JABBVZ010000026">
    <property type="protein sequence ID" value="NMP22581.1"/>
    <property type="molecule type" value="Genomic_DNA"/>
</dbReference>
<evidence type="ECO:0000256" key="5">
    <source>
        <dbReference type="ARBA" id="ARBA00022917"/>
    </source>
</evidence>
<dbReference type="NCBIfam" id="TIGR00132">
    <property type="entry name" value="gatA"/>
    <property type="match status" value="1"/>
</dbReference>
<comment type="caution">
    <text evidence="10">The sequence shown here is derived from an EMBL/GenBank/DDBJ whole genome shotgun (WGS) entry which is preliminary data.</text>
</comment>
<keyword evidence="5 8" id="KW-0648">Protein biosynthesis</keyword>
<keyword evidence="3 8" id="KW-0547">Nucleotide-binding</keyword>
<dbReference type="GO" id="GO:0006412">
    <property type="term" value="P:translation"/>
    <property type="evidence" value="ECO:0007669"/>
    <property type="project" value="UniProtKB-UniRule"/>
</dbReference>
<dbReference type="InterPro" id="IPR036928">
    <property type="entry name" value="AS_sf"/>
</dbReference>
<evidence type="ECO:0000256" key="4">
    <source>
        <dbReference type="ARBA" id="ARBA00022840"/>
    </source>
</evidence>
<dbReference type="PANTHER" id="PTHR11895:SF151">
    <property type="entry name" value="GLUTAMYL-TRNA(GLN) AMIDOTRANSFERASE SUBUNIT A"/>
    <property type="match status" value="1"/>
</dbReference>
<comment type="function">
    <text evidence="6 8">Allows the formation of correctly charged Gln-tRNA(Gln) through the transamidation of misacylated Glu-tRNA(Gln) in organisms which lack glutaminyl-tRNA synthetase. The reaction takes place in the presence of glutamine and ATP through an activated gamma-phospho-Glu-tRNA(Gln).</text>
</comment>